<dbReference type="RefSeq" id="WP_211975000.1">
    <property type="nucleotide sequence ID" value="NZ_CBFHAM010000023.1"/>
</dbReference>
<sequence length="150" mass="17488">MKTIFDNTTREELIGRINSLTPKSTPQWGKMSVYQMAKHCTIWNNWILGKKQYDYTQGLLGWIFGKMALKGMVKDDSPMKKNMPAGSAFFSKEKTGDVEREKKLWMEQVAEYAHYSNPGFVHDFFGKMKVDEIGILAYKHFDHHLRQFNA</sequence>
<dbReference type="Pfam" id="PF07606">
    <property type="entry name" value="DUF1569"/>
    <property type="match status" value="1"/>
</dbReference>
<dbReference type="InterPro" id="IPR034660">
    <property type="entry name" value="DinB/YfiT-like"/>
</dbReference>
<protein>
    <submittedName>
        <fullName evidence="1">DUF1569 domain-containing protein</fullName>
    </submittedName>
</protein>
<dbReference type="InterPro" id="IPR011463">
    <property type="entry name" value="DUF1569"/>
</dbReference>
<accession>A0ABS5J3T9</accession>
<evidence type="ECO:0000313" key="2">
    <source>
        <dbReference type="Proteomes" id="UP000676386"/>
    </source>
</evidence>
<keyword evidence="2" id="KW-1185">Reference proteome</keyword>
<gene>
    <name evidence="1" type="ORF">KE626_21385</name>
</gene>
<proteinExistence type="predicted"/>
<dbReference type="Proteomes" id="UP000676386">
    <property type="component" value="Unassembled WGS sequence"/>
</dbReference>
<reference evidence="1 2" key="1">
    <citation type="submission" date="2021-04" db="EMBL/GenBank/DDBJ databases">
        <title>Chitinophaga sp. nov., isolated from the rhizosphere soil.</title>
        <authorList>
            <person name="He S."/>
        </authorList>
    </citation>
    <scope>NUCLEOTIDE SEQUENCE [LARGE SCALE GENOMIC DNA]</scope>
    <source>
        <strain evidence="1 2">2R12</strain>
    </source>
</reference>
<dbReference type="EMBL" id="JAGTXB010000011">
    <property type="protein sequence ID" value="MBS0029891.1"/>
    <property type="molecule type" value="Genomic_DNA"/>
</dbReference>
<name>A0ABS5J3T9_9BACT</name>
<comment type="caution">
    <text evidence="1">The sequence shown here is derived from an EMBL/GenBank/DDBJ whole genome shotgun (WGS) entry which is preliminary data.</text>
</comment>
<organism evidence="1 2">
    <name type="scientific">Chitinophaga hostae</name>
    <dbReference type="NCBI Taxonomy" id="2831022"/>
    <lineage>
        <taxon>Bacteria</taxon>
        <taxon>Pseudomonadati</taxon>
        <taxon>Bacteroidota</taxon>
        <taxon>Chitinophagia</taxon>
        <taxon>Chitinophagales</taxon>
        <taxon>Chitinophagaceae</taxon>
        <taxon>Chitinophaga</taxon>
    </lineage>
</organism>
<dbReference type="Gene3D" id="1.20.120.450">
    <property type="entry name" value="dinb family like domain"/>
    <property type="match status" value="1"/>
</dbReference>
<evidence type="ECO:0000313" key="1">
    <source>
        <dbReference type="EMBL" id="MBS0029891.1"/>
    </source>
</evidence>